<organism evidence="1 2">
    <name type="scientific">Aeromonas phage 4L372XY</name>
    <dbReference type="NCBI Taxonomy" id="2588520"/>
    <lineage>
        <taxon>Viruses</taxon>
        <taxon>Duplodnaviria</taxon>
        <taxon>Heunggongvirae</taxon>
        <taxon>Uroviricota</taxon>
        <taxon>Caudoviricetes</taxon>
        <taxon>Plateaulakevirus</taxon>
        <taxon>Plateaulakevirus pv4L372XY</taxon>
    </lineage>
</organism>
<gene>
    <name evidence="1" type="primary">4L372XY_003</name>
</gene>
<evidence type="ECO:0000313" key="1">
    <source>
        <dbReference type="EMBL" id="QEG08718.1"/>
    </source>
</evidence>
<proteinExistence type="predicted"/>
<evidence type="ECO:0000313" key="2">
    <source>
        <dbReference type="Proteomes" id="UP000325103"/>
    </source>
</evidence>
<dbReference type="KEGG" id="vg:55617174"/>
<dbReference type="GeneID" id="55617174"/>
<dbReference type="RefSeq" id="YP_009846802.1">
    <property type="nucleotide sequence ID" value="NC_048772.1"/>
</dbReference>
<accession>A0A5B9N3R4</accession>
<protein>
    <submittedName>
        <fullName evidence="1">Uncharacterized protein</fullName>
    </submittedName>
</protein>
<reference evidence="1 2" key="1">
    <citation type="submission" date="2019-04" db="EMBL/GenBank/DDBJ databases">
        <title>Nine Novel Phages from a Plateau Lake in Southwest China Provide Insights into Aeromonas Phage Diversity.</title>
        <authorList>
            <person name="Xiao W."/>
            <person name="Bai M."/>
            <person name="Wang Y."/>
            <person name="Cui X."/>
        </authorList>
    </citation>
    <scope>NUCLEOTIDE SEQUENCE [LARGE SCALE GENOMIC DNA]</scope>
</reference>
<name>A0A5B9N3R4_9CAUD</name>
<dbReference type="Proteomes" id="UP000325103">
    <property type="component" value="Segment"/>
</dbReference>
<sequence length="56" mass="6222">MDSVFVVTDESKSCYDAGGIFVGVFSTYEQAKAYIDRLGGKIGRDYDITEEFINSL</sequence>
<keyword evidence="2" id="KW-1185">Reference proteome</keyword>
<dbReference type="EMBL" id="MK813941">
    <property type="protein sequence ID" value="QEG08718.1"/>
    <property type="molecule type" value="Genomic_DNA"/>
</dbReference>